<dbReference type="AlphaFoldDB" id="A0AAD8E936"/>
<sequence length="347" mass="39999">IVHQIPCRTQSTKRAVVLLTCNSLQELKRKGKVKLGIEENVRVQMTDGTIVDDEDYFQTIPSQTLFLLLKPDEDAVTGTILLYNALKAVNIDYLKAGNAAETFFSNNLKEKLNLLSKLLKKESKKWNTKASTKDDDPKWFEGIDSRSKTKEEFMTRRSQDRIRGYLYKTQDDLKKSPSYNTDSMFRTKLTDAMNAIVKQLKCDSYFGGYFDRSNKSVRLCDELGNFECKGQWNLNECRYKKAAISNHVINPYESREARIVFSTWNFDHVIERSRTIIPAILEAAKMASASENKSAINYNYFYKLIFTTANLKLVHIVCHDKSVHNVKCDAIKYSLRCLELDGRSRIE</sequence>
<accession>A0AAD8E936</accession>
<evidence type="ECO:0000313" key="5">
    <source>
        <dbReference type="Proteomes" id="UP001233999"/>
    </source>
</evidence>
<dbReference type="SUPFAM" id="SSF54277">
    <property type="entry name" value="CAD &amp; PB1 domains"/>
    <property type="match status" value="1"/>
</dbReference>
<dbReference type="GO" id="GO:0016787">
    <property type="term" value="F:hydrolase activity"/>
    <property type="evidence" value="ECO:0007669"/>
    <property type="project" value="InterPro"/>
</dbReference>
<dbReference type="Pfam" id="PF09230">
    <property type="entry name" value="DFF40"/>
    <property type="match status" value="1"/>
</dbReference>
<dbReference type="PANTHER" id="PTHR13067">
    <property type="entry name" value="CASPASE-ACTIVATED DNASE"/>
    <property type="match status" value="1"/>
</dbReference>
<dbReference type="PROSITE" id="PS51135">
    <property type="entry name" value="CIDE_N"/>
    <property type="match status" value="1"/>
</dbReference>
<reference evidence="4" key="1">
    <citation type="journal article" date="2023" name="IScience">
        <title>Live-bearing cockroach genome reveals convergent evolutionary mechanisms linked to viviparity in insects and beyond.</title>
        <authorList>
            <person name="Fouks B."/>
            <person name="Harrison M.C."/>
            <person name="Mikhailova A.A."/>
            <person name="Marchal E."/>
            <person name="English S."/>
            <person name="Carruthers M."/>
            <person name="Jennings E.C."/>
            <person name="Chiamaka E.L."/>
            <person name="Frigard R.A."/>
            <person name="Pippel M."/>
            <person name="Attardo G.M."/>
            <person name="Benoit J.B."/>
            <person name="Bornberg-Bauer E."/>
            <person name="Tobe S.S."/>
        </authorList>
    </citation>
    <scope>NUCLEOTIDE SEQUENCE</scope>
    <source>
        <strain evidence="4">Stay&amp;Tobe</strain>
    </source>
</reference>
<evidence type="ECO:0000259" key="3">
    <source>
        <dbReference type="PROSITE" id="PS51135"/>
    </source>
</evidence>
<reference evidence="4" key="2">
    <citation type="submission" date="2023-05" db="EMBL/GenBank/DDBJ databases">
        <authorList>
            <person name="Fouks B."/>
        </authorList>
    </citation>
    <scope>NUCLEOTIDE SEQUENCE</scope>
    <source>
        <strain evidence="4">Stay&amp;Tobe</strain>
        <tissue evidence="4">Testes</tissue>
    </source>
</reference>
<dbReference type="InterPro" id="IPR044925">
    <property type="entry name" value="His-Me_finger_sf"/>
</dbReference>
<organism evidence="4 5">
    <name type="scientific">Diploptera punctata</name>
    <name type="common">Pacific beetle cockroach</name>
    <dbReference type="NCBI Taxonomy" id="6984"/>
    <lineage>
        <taxon>Eukaryota</taxon>
        <taxon>Metazoa</taxon>
        <taxon>Ecdysozoa</taxon>
        <taxon>Arthropoda</taxon>
        <taxon>Hexapoda</taxon>
        <taxon>Insecta</taxon>
        <taxon>Pterygota</taxon>
        <taxon>Neoptera</taxon>
        <taxon>Polyneoptera</taxon>
        <taxon>Dictyoptera</taxon>
        <taxon>Blattodea</taxon>
        <taxon>Blaberoidea</taxon>
        <taxon>Blaberidae</taxon>
        <taxon>Diplopterinae</taxon>
        <taxon>Diploptera</taxon>
    </lineage>
</organism>
<name>A0AAD8E936_DIPPU</name>
<protein>
    <recommendedName>
        <fullName evidence="3">CIDE-N domain-containing protein</fullName>
    </recommendedName>
</protein>
<dbReference type="GO" id="GO:0005634">
    <property type="term" value="C:nucleus"/>
    <property type="evidence" value="ECO:0007669"/>
    <property type="project" value="InterPro"/>
</dbReference>
<dbReference type="GO" id="GO:0005737">
    <property type="term" value="C:cytoplasm"/>
    <property type="evidence" value="ECO:0007669"/>
    <property type="project" value="InterPro"/>
</dbReference>
<dbReference type="Proteomes" id="UP001233999">
    <property type="component" value="Unassembled WGS sequence"/>
</dbReference>
<dbReference type="SMART" id="SM00266">
    <property type="entry name" value="CAD"/>
    <property type="match status" value="1"/>
</dbReference>
<dbReference type="PANTHER" id="PTHR13067:SF2">
    <property type="entry name" value="CASPASE-ACTIVATED DNASE"/>
    <property type="match status" value="1"/>
</dbReference>
<dbReference type="EMBL" id="JASPKZ010007986">
    <property type="protein sequence ID" value="KAJ9581202.1"/>
    <property type="molecule type" value="Genomic_DNA"/>
</dbReference>
<evidence type="ECO:0000256" key="1">
    <source>
        <dbReference type="ARBA" id="ARBA00022703"/>
    </source>
</evidence>
<comment type="caution">
    <text evidence="4">The sequence shown here is derived from an EMBL/GenBank/DDBJ whole genome shotgun (WGS) entry which is preliminary data.</text>
</comment>
<evidence type="ECO:0000256" key="2">
    <source>
        <dbReference type="PROSITE-ProRule" id="PRU00447"/>
    </source>
</evidence>
<dbReference type="SUPFAM" id="SSF54060">
    <property type="entry name" value="His-Me finger endonucleases"/>
    <property type="match status" value="1"/>
</dbReference>
<keyword evidence="1 2" id="KW-0053">Apoptosis</keyword>
<dbReference type="GO" id="GO:0006309">
    <property type="term" value="P:apoptotic DNA fragmentation"/>
    <property type="evidence" value="ECO:0007669"/>
    <property type="project" value="InterPro"/>
</dbReference>
<dbReference type="InterPro" id="IPR003508">
    <property type="entry name" value="CIDE-N_dom"/>
</dbReference>
<gene>
    <name evidence="4" type="ORF">L9F63_023620</name>
</gene>
<evidence type="ECO:0000313" key="4">
    <source>
        <dbReference type="EMBL" id="KAJ9581202.1"/>
    </source>
</evidence>
<proteinExistence type="predicted"/>
<dbReference type="GO" id="GO:0004520">
    <property type="term" value="F:DNA endonuclease activity"/>
    <property type="evidence" value="ECO:0007669"/>
    <property type="project" value="InterPro"/>
</dbReference>
<dbReference type="Pfam" id="PF02017">
    <property type="entry name" value="CIDE-N"/>
    <property type="match status" value="1"/>
</dbReference>
<feature type="non-terminal residue" evidence="4">
    <location>
        <position position="347"/>
    </location>
</feature>
<dbReference type="InterPro" id="IPR015311">
    <property type="entry name" value="DFF40_C"/>
</dbReference>
<feature type="non-terminal residue" evidence="4">
    <location>
        <position position="1"/>
    </location>
</feature>
<dbReference type="Gene3D" id="3.10.20.10">
    <property type="match status" value="1"/>
</dbReference>
<keyword evidence="5" id="KW-1185">Reference proteome</keyword>
<feature type="domain" description="CIDE-N" evidence="3">
    <location>
        <begin position="3"/>
        <end position="77"/>
    </location>
</feature>
<dbReference type="InterPro" id="IPR039729">
    <property type="entry name" value="DFF40"/>
</dbReference>